<name>A0ABQ4PUH6_9PROT</name>
<evidence type="ECO:0000256" key="3">
    <source>
        <dbReference type="ARBA" id="ARBA00012098"/>
    </source>
</evidence>
<dbReference type="EC" id="5.1.3.13" evidence="3 5"/>
<reference evidence="6" key="2">
    <citation type="journal article" date="2023" name="ISME Commun">
        <title>Characterization of a bloom-associated alphaproteobacterial lineage, 'Candidatus Phycosocius': insights into freshwater algal-bacterial interactions.</title>
        <authorList>
            <person name="Tanabe Y."/>
            <person name="Yamaguchi H."/>
            <person name="Yoshida M."/>
            <person name="Kai A."/>
            <person name="Okazaki Y."/>
        </authorList>
    </citation>
    <scope>NUCLEOTIDE SEQUENCE</scope>
    <source>
        <strain evidence="6">BOTRYCO-1</strain>
    </source>
</reference>
<comment type="similarity">
    <text evidence="5">Belongs to the dTDP-4-dehydrorhamnose 3,5-epimerase family.</text>
</comment>
<dbReference type="EMBL" id="BPFZ01000003">
    <property type="protein sequence ID" value="GIU66629.1"/>
    <property type="molecule type" value="Genomic_DNA"/>
</dbReference>
<evidence type="ECO:0000313" key="6">
    <source>
        <dbReference type="EMBL" id="GIU66629.1"/>
    </source>
</evidence>
<evidence type="ECO:0000256" key="5">
    <source>
        <dbReference type="RuleBase" id="RU364069"/>
    </source>
</evidence>
<dbReference type="InterPro" id="IPR000888">
    <property type="entry name" value="RmlC-like"/>
</dbReference>
<comment type="catalytic activity">
    <reaction evidence="1 5">
        <text>dTDP-4-dehydro-6-deoxy-alpha-D-glucose = dTDP-4-dehydro-beta-L-rhamnose</text>
        <dbReference type="Rhea" id="RHEA:16969"/>
        <dbReference type="ChEBI" id="CHEBI:57649"/>
        <dbReference type="ChEBI" id="CHEBI:62830"/>
        <dbReference type="EC" id="5.1.3.13"/>
    </reaction>
</comment>
<protein>
    <recommendedName>
        <fullName evidence="4 5">dTDP-4-dehydrorhamnose 3,5-epimerase</fullName>
        <ecNumber evidence="3 5">5.1.3.13</ecNumber>
    </recommendedName>
    <alternativeName>
        <fullName evidence="5">Thymidine diphospho-4-keto-rhamnose 3,5-epimerase</fullName>
    </alternativeName>
</protein>
<keyword evidence="5" id="KW-0413">Isomerase</keyword>
<dbReference type="SUPFAM" id="SSF51182">
    <property type="entry name" value="RmlC-like cupins"/>
    <property type="match status" value="1"/>
</dbReference>
<accession>A0ABQ4PUH6</accession>
<dbReference type="PANTHER" id="PTHR21047:SF2">
    <property type="entry name" value="THYMIDINE DIPHOSPHO-4-KETO-RHAMNOSE 3,5-EPIMERASE"/>
    <property type="match status" value="1"/>
</dbReference>
<comment type="function">
    <text evidence="2 5">Catalyzes the epimerization of the C3' and C5'positions of dTDP-6-deoxy-D-xylo-4-hexulose, forming dTDP-6-deoxy-L-lyxo-4-hexulose.</text>
</comment>
<proteinExistence type="inferred from homology"/>
<comment type="caution">
    <text evidence="6">The sequence shown here is derived from an EMBL/GenBank/DDBJ whole genome shotgun (WGS) entry which is preliminary data.</text>
</comment>
<comment type="pathway">
    <text evidence="5">Carbohydrate biosynthesis; dTDP-L-rhamnose biosynthesis.</text>
</comment>
<evidence type="ECO:0000256" key="4">
    <source>
        <dbReference type="ARBA" id="ARBA00019595"/>
    </source>
</evidence>
<dbReference type="CDD" id="cd00438">
    <property type="entry name" value="cupin_RmlC"/>
    <property type="match status" value="1"/>
</dbReference>
<evidence type="ECO:0000256" key="2">
    <source>
        <dbReference type="ARBA" id="ARBA00001997"/>
    </source>
</evidence>
<dbReference type="Gene3D" id="2.60.120.10">
    <property type="entry name" value="Jelly Rolls"/>
    <property type="match status" value="1"/>
</dbReference>
<dbReference type="InterPro" id="IPR014710">
    <property type="entry name" value="RmlC-like_jellyroll"/>
</dbReference>
<evidence type="ECO:0000256" key="1">
    <source>
        <dbReference type="ARBA" id="ARBA00001298"/>
    </source>
</evidence>
<dbReference type="Proteomes" id="UP001161064">
    <property type="component" value="Unassembled WGS sequence"/>
</dbReference>
<keyword evidence="7" id="KW-1185">Reference proteome</keyword>
<gene>
    <name evidence="6" type="ORF">PsB1_0783</name>
</gene>
<evidence type="ECO:0000313" key="7">
    <source>
        <dbReference type="Proteomes" id="UP001161064"/>
    </source>
</evidence>
<comment type="subunit">
    <text evidence="5">Homodimer.</text>
</comment>
<dbReference type="NCBIfam" id="TIGR01221">
    <property type="entry name" value="rmlC"/>
    <property type="match status" value="1"/>
</dbReference>
<organism evidence="6 7">
    <name type="scientific">Candidatus Phycosocius spiralis</name>
    <dbReference type="NCBI Taxonomy" id="2815099"/>
    <lineage>
        <taxon>Bacteria</taxon>
        <taxon>Pseudomonadati</taxon>
        <taxon>Pseudomonadota</taxon>
        <taxon>Alphaproteobacteria</taxon>
        <taxon>Caulobacterales</taxon>
        <taxon>Caulobacterales incertae sedis</taxon>
        <taxon>Candidatus Phycosocius</taxon>
    </lineage>
</organism>
<reference evidence="6" key="1">
    <citation type="submission" date="2021-05" db="EMBL/GenBank/DDBJ databases">
        <authorList>
            <person name="Tanabe Y."/>
        </authorList>
    </citation>
    <scope>NUCLEOTIDE SEQUENCE</scope>
    <source>
        <strain evidence="6">BOTRYCO-1</strain>
    </source>
</reference>
<dbReference type="Pfam" id="PF00908">
    <property type="entry name" value="dTDP_sugar_isom"/>
    <property type="match status" value="1"/>
</dbReference>
<dbReference type="InterPro" id="IPR011051">
    <property type="entry name" value="RmlC_Cupin_sf"/>
</dbReference>
<dbReference type="PANTHER" id="PTHR21047">
    <property type="entry name" value="DTDP-6-DEOXY-D-GLUCOSE-3,5 EPIMERASE"/>
    <property type="match status" value="1"/>
</dbReference>
<sequence length="164" mass="18309">MDERGFFSEVFNQEVMSSIGIELAWVQDNHSLSTQSGVVRGLHFQTQPKAQAKLLRVVRGAIFDVVVDLRKQSSTYGQHVSVELSADNWQQILVPIGCAHGFCTISTHTEVIYKVSNGYSPDHEGGLLWHDPALGIDWPISPGDALVSPRDTLWPRFNEFNSPF</sequence>